<evidence type="ECO:0000313" key="3">
    <source>
        <dbReference type="Proteomes" id="UP000180215"/>
    </source>
</evidence>
<organism evidence="2 3">
    <name type="scientific">Methylorubrum extorquens</name>
    <name type="common">Methylobacterium dichloromethanicum</name>
    <name type="synonym">Methylobacterium extorquens</name>
    <dbReference type="NCBI Taxonomy" id="408"/>
    <lineage>
        <taxon>Bacteria</taxon>
        <taxon>Pseudomonadati</taxon>
        <taxon>Pseudomonadota</taxon>
        <taxon>Alphaproteobacteria</taxon>
        <taxon>Hyphomicrobiales</taxon>
        <taxon>Methylobacteriaceae</taxon>
        <taxon>Methylorubrum</taxon>
    </lineage>
</organism>
<dbReference type="EMBL" id="MNAO01000306">
    <property type="protein sequence ID" value="OHV15263.1"/>
    <property type="molecule type" value="Genomic_DNA"/>
</dbReference>
<name>A0A1S1NX21_METEX</name>
<evidence type="ECO:0000256" key="1">
    <source>
        <dbReference type="SAM" id="MobiDB-lite"/>
    </source>
</evidence>
<dbReference type="AlphaFoldDB" id="A0A1S1NX21"/>
<feature type="region of interest" description="Disordered" evidence="1">
    <location>
        <begin position="95"/>
        <end position="114"/>
    </location>
</feature>
<reference evidence="2 3" key="1">
    <citation type="submission" date="2016-10" db="EMBL/GenBank/DDBJ databases">
        <title>Draft genome sequence of Methylobacterium extorquens CP3, a seed endophyte of Crotalaria pumila with plant growth-promoting and metal tolerance properties.</title>
        <authorList>
            <person name="Sanchez-Lopez A.S."/>
            <person name="Van Hamme J.D."/>
            <person name="Thijs S."/>
            <person name="Mcammond B.M."/>
            <person name="Stevens V."/>
            <person name="Gonzalez-Chavez M.D.C."/>
            <person name="Vangronsveld J."/>
        </authorList>
    </citation>
    <scope>NUCLEOTIDE SEQUENCE [LARGE SCALE GENOMIC DNA]</scope>
    <source>
        <strain evidence="2 3">CP3</strain>
    </source>
</reference>
<gene>
    <name evidence="2" type="ORF">BK022_20290</name>
</gene>
<dbReference type="Proteomes" id="UP000180215">
    <property type="component" value="Unassembled WGS sequence"/>
</dbReference>
<accession>A0A1S1NX21</accession>
<sequence length="114" mass="12223">MSGALMQAPPSVETSLDLLRPSLPLPAQADFLHADCREHPEQDYMDAVHAMYRRLRGAGSEQVPGMNLPLATLAGGAPSLRNRFCSLAVPGHQGHTLGHRCAGPATAQEREETL</sequence>
<evidence type="ECO:0000313" key="2">
    <source>
        <dbReference type="EMBL" id="OHV15263.1"/>
    </source>
</evidence>
<comment type="caution">
    <text evidence="2">The sequence shown here is derived from an EMBL/GenBank/DDBJ whole genome shotgun (WGS) entry which is preliminary data.</text>
</comment>
<proteinExistence type="predicted"/>
<protein>
    <submittedName>
        <fullName evidence="2">Uncharacterized protein</fullName>
    </submittedName>
</protein>